<keyword evidence="3" id="KW-1185">Reference proteome</keyword>
<proteinExistence type="predicted"/>
<feature type="compositionally biased region" description="Basic and acidic residues" evidence="1">
    <location>
        <begin position="27"/>
        <end position="38"/>
    </location>
</feature>
<evidence type="ECO:0000313" key="2">
    <source>
        <dbReference type="EMBL" id="KDP37386.1"/>
    </source>
</evidence>
<dbReference type="EMBL" id="KK914407">
    <property type="protein sequence ID" value="KDP37386.1"/>
    <property type="molecule type" value="Genomic_DNA"/>
</dbReference>
<accession>A0A067KMB8</accession>
<dbReference type="Proteomes" id="UP000027138">
    <property type="component" value="Unassembled WGS sequence"/>
</dbReference>
<evidence type="ECO:0000256" key="1">
    <source>
        <dbReference type="SAM" id="MobiDB-lite"/>
    </source>
</evidence>
<name>A0A067KMB8_JATCU</name>
<dbReference type="AlphaFoldDB" id="A0A067KMB8"/>
<sequence length="94" mass="10315">MPPRYKRQRFVALVAGDTFRIVGSQEARNEVEETKEADDTNMEEGIPHSFPGFGTFSGVGTSGAGPSFQGASNLSNEEVLTRMMSSMDMFDARF</sequence>
<feature type="region of interest" description="Disordered" evidence="1">
    <location>
        <begin position="25"/>
        <end position="57"/>
    </location>
</feature>
<protein>
    <submittedName>
        <fullName evidence="2">Uncharacterized protein</fullName>
    </submittedName>
</protein>
<organism evidence="2 3">
    <name type="scientific">Jatropha curcas</name>
    <name type="common">Barbados nut</name>
    <dbReference type="NCBI Taxonomy" id="180498"/>
    <lineage>
        <taxon>Eukaryota</taxon>
        <taxon>Viridiplantae</taxon>
        <taxon>Streptophyta</taxon>
        <taxon>Embryophyta</taxon>
        <taxon>Tracheophyta</taxon>
        <taxon>Spermatophyta</taxon>
        <taxon>Magnoliopsida</taxon>
        <taxon>eudicotyledons</taxon>
        <taxon>Gunneridae</taxon>
        <taxon>Pentapetalae</taxon>
        <taxon>rosids</taxon>
        <taxon>fabids</taxon>
        <taxon>Malpighiales</taxon>
        <taxon>Euphorbiaceae</taxon>
        <taxon>Crotonoideae</taxon>
        <taxon>Jatropheae</taxon>
        <taxon>Jatropha</taxon>
    </lineage>
</organism>
<gene>
    <name evidence="2" type="ORF">JCGZ_08571</name>
</gene>
<reference evidence="2 3" key="1">
    <citation type="journal article" date="2014" name="PLoS ONE">
        <title>Global Analysis of Gene Expression Profiles in Physic Nut (Jatropha curcas L.) Seedlings Exposed to Salt Stress.</title>
        <authorList>
            <person name="Zhang L."/>
            <person name="Zhang C."/>
            <person name="Wu P."/>
            <person name="Chen Y."/>
            <person name="Li M."/>
            <person name="Jiang H."/>
            <person name="Wu G."/>
        </authorList>
    </citation>
    <scope>NUCLEOTIDE SEQUENCE [LARGE SCALE GENOMIC DNA]</scope>
    <source>
        <strain evidence="3">cv. GZQX0401</strain>
        <tissue evidence="2">Young leaves</tissue>
    </source>
</reference>
<evidence type="ECO:0000313" key="3">
    <source>
        <dbReference type="Proteomes" id="UP000027138"/>
    </source>
</evidence>